<evidence type="ECO:0000259" key="2">
    <source>
        <dbReference type="Pfam" id="PF08401"/>
    </source>
</evidence>
<dbReference type="GeneID" id="96779204"/>
<feature type="domain" description="N-terminal" evidence="2">
    <location>
        <begin position="21"/>
        <end position="125"/>
    </location>
</feature>
<dbReference type="Proteomes" id="UP000433181">
    <property type="component" value="Unassembled WGS sequence"/>
</dbReference>
<keyword evidence="5" id="KW-1185">Reference proteome</keyword>
<gene>
    <name evidence="4" type="ORF">FYJ84_09740</name>
</gene>
<dbReference type="Pfam" id="PF18818">
    <property type="entry name" value="MPTase-PolyVal"/>
    <property type="match status" value="1"/>
</dbReference>
<feature type="compositionally biased region" description="Basic and acidic residues" evidence="1">
    <location>
        <begin position="380"/>
        <end position="401"/>
    </location>
</feature>
<evidence type="ECO:0000256" key="1">
    <source>
        <dbReference type="SAM" id="MobiDB-lite"/>
    </source>
</evidence>
<accession>A0A6I2UKL9</accession>
<evidence type="ECO:0000313" key="4">
    <source>
        <dbReference type="EMBL" id="MSU09266.1"/>
    </source>
</evidence>
<protein>
    <submittedName>
        <fullName evidence="4">DUF1738 domain-containing protein</fullName>
    </submittedName>
</protein>
<dbReference type="GO" id="GO:0003697">
    <property type="term" value="F:single-stranded DNA binding"/>
    <property type="evidence" value="ECO:0007669"/>
    <property type="project" value="InterPro"/>
</dbReference>
<dbReference type="RefSeq" id="WP_154407437.1">
    <property type="nucleotide sequence ID" value="NZ_VUNR01000019.1"/>
</dbReference>
<dbReference type="EMBL" id="VUNR01000019">
    <property type="protein sequence ID" value="MSU09266.1"/>
    <property type="molecule type" value="Genomic_DNA"/>
</dbReference>
<organism evidence="4 5">
    <name type="scientific">Anaerovibrio slackiae</name>
    <dbReference type="NCBI Taxonomy" id="2652309"/>
    <lineage>
        <taxon>Bacteria</taxon>
        <taxon>Bacillati</taxon>
        <taxon>Bacillota</taxon>
        <taxon>Negativicutes</taxon>
        <taxon>Selenomonadales</taxon>
        <taxon>Selenomonadaceae</taxon>
        <taxon>Anaerovibrio</taxon>
    </lineage>
</organism>
<reference evidence="4 5" key="1">
    <citation type="submission" date="2019-08" db="EMBL/GenBank/DDBJ databases">
        <title>In-depth cultivation of the pig gut microbiome towards novel bacterial diversity and tailored functional studies.</title>
        <authorList>
            <person name="Wylensek D."/>
            <person name="Hitch T.C.A."/>
            <person name="Clavel T."/>
        </authorList>
    </citation>
    <scope>NUCLEOTIDE SEQUENCE [LARGE SCALE GENOMIC DNA]</scope>
    <source>
        <strain evidence="4 5">WCA-693-APC-5D-A</strain>
    </source>
</reference>
<name>A0A6I2UKL9_9FIRM</name>
<dbReference type="InterPro" id="IPR013610">
    <property type="entry name" value="ArdC_N"/>
</dbReference>
<proteinExistence type="predicted"/>
<comment type="caution">
    <text evidence="4">The sequence shown here is derived from an EMBL/GenBank/DDBJ whole genome shotgun (WGS) entry which is preliminary data.</text>
</comment>
<dbReference type="AlphaFoldDB" id="A0A6I2UKL9"/>
<evidence type="ECO:0000313" key="5">
    <source>
        <dbReference type="Proteomes" id="UP000433181"/>
    </source>
</evidence>
<evidence type="ECO:0000259" key="3">
    <source>
        <dbReference type="Pfam" id="PF18818"/>
    </source>
</evidence>
<dbReference type="InterPro" id="IPR041459">
    <property type="entry name" value="MPTase-PolyVal"/>
</dbReference>
<feature type="region of interest" description="Disordered" evidence="1">
    <location>
        <begin position="353"/>
        <end position="412"/>
    </location>
</feature>
<dbReference type="Pfam" id="PF08401">
    <property type="entry name" value="ArdcN"/>
    <property type="match status" value="1"/>
</dbReference>
<sequence length="674" mass="77406">MAISEEEKVKLEEINAVMSNKSYQDIYQQLVDSIMNNDVPWQKPWDGNVGNELLGTPISGGSGRGYTGANKLFLTMLLNQLRDPEGNVDPRFYTYKQIEKHADKGYHLVKGAHGCCITMYFKNTLDKDGEPLPLEEQKWHKTYCTVFHPSQIRQSVYVLDKDGNKIPLLDKDGNQRIGKNGKFLYKMEDKPFPKYVPRFRPYTHEETNELIEILIKKSGAVISHDQGNRNFYRPGEDALHLTPPSTYKDINDYYRTALHELCHWTGHSSRLNRNLRGGFGSREYAREELRVEIAAAFICSNFNIPLSEQHGAYLKNWLEVLDKDPKEMEMAQREAHRIINYINNLVRDKVKELEAVRENPDSEYSDSEDKNKGRKNNPAKPDEAVKGGEGKSSKGSEEKSNQPEPVPETPQTADSLEKLMSVRLHHVDDGMKWAGKSFIETVKEKLPIDFKQYKSSSADIIPAVQEKMTEYLMQLDVKAGDVLQVEDRLFYLNKSGKLSNIKENNFFQEVSIRNFKGMQIFAPLEGKKREQIKAEQIAQIGQEAFDAYRAQFRDVFFAGEKASHENIKDNVEMQYKKFIYDHTFDYGLSGIRPCDQKAWQKADMDFCLKAFENSMGDAVAMFNAVNIVQQHSPYAVANPKLEYSDYLTDCIMKNPEYQKIKTGMGMSKENSSQR</sequence>
<feature type="domain" description="Polyvalent protein metallopeptidase" evidence="3">
    <location>
        <begin position="211"/>
        <end position="331"/>
    </location>
</feature>